<feature type="non-terminal residue" evidence="1">
    <location>
        <position position="1"/>
    </location>
</feature>
<proteinExistence type="predicted"/>
<dbReference type="EMBL" id="BRYB01004691">
    <property type="protein sequence ID" value="GMI35255.1"/>
    <property type="molecule type" value="Genomic_DNA"/>
</dbReference>
<evidence type="ECO:0000313" key="1">
    <source>
        <dbReference type="EMBL" id="GMI35255.1"/>
    </source>
</evidence>
<accession>A0ABQ6MXU8</accession>
<dbReference type="Proteomes" id="UP001165060">
    <property type="component" value="Unassembled WGS sequence"/>
</dbReference>
<sequence length="31" mass="3766">EGNPYRLQIQNEEKEEVWAPVDSNDYIRKMN</sequence>
<reference evidence="1 2" key="1">
    <citation type="journal article" date="2023" name="Commun. Biol.">
        <title>Genome analysis of Parmales, the sister group of diatoms, reveals the evolutionary specialization of diatoms from phago-mixotrophs to photoautotrophs.</title>
        <authorList>
            <person name="Ban H."/>
            <person name="Sato S."/>
            <person name="Yoshikawa S."/>
            <person name="Yamada K."/>
            <person name="Nakamura Y."/>
            <person name="Ichinomiya M."/>
            <person name="Sato N."/>
            <person name="Blanc-Mathieu R."/>
            <person name="Endo H."/>
            <person name="Kuwata A."/>
            <person name="Ogata H."/>
        </authorList>
    </citation>
    <scope>NUCLEOTIDE SEQUENCE [LARGE SCALE GENOMIC DNA]</scope>
</reference>
<protein>
    <submittedName>
        <fullName evidence="1">Uncharacterized protein</fullName>
    </submittedName>
</protein>
<name>A0ABQ6MXU8_9STRA</name>
<evidence type="ECO:0000313" key="2">
    <source>
        <dbReference type="Proteomes" id="UP001165060"/>
    </source>
</evidence>
<comment type="caution">
    <text evidence="1">The sequence shown here is derived from an EMBL/GenBank/DDBJ whole genome shotgun (WGS) entry which is preliminary data.</text>
</comment>
<keyword evidence="2" id="KW-1185">Reference proteome</keyword>
<gene>
    <name evidence="1" type="ORF">TeGR_g5644</name>
</gene>
<organism evidence="1 2">
    <name type="scientific">Tetraparma gracilis</name>
    <dbReference type="NCBI Taxonomy" id="2962635"/>
    <lineage>
        <taxon>Eukaryota</taxon>
        <taxon>Sar</taxon>
        <taxon>Stramenopiles</taxon>
        <taxon>Ochrophyta</taxon>
        <taxon>Bolidophyceae</taxon>
        <taxon>Parmales</taxon>
        <taxon>Triparmaceae</taxon>
        <taxon>Tetraparma</taxon>
    </lineage>
</organism>